<gene>
    <name evidence="1" type="ORF">DIT68_09630</name>
</gene>
<dbReference type="AlphaFoldDB" id="A0A2U2XCK9"/>
<evidence type="ECO:0000313" key="2">
    <source>
        <dbReference type="Proteomes" id="UP000245370"/>
    </source>
</evidence>
<name>A0A2U2XCK9_9FLAO</name>
<proteinExistence type="predicted"/>
<evidence type="ECO:0008006" key="3">
    <source>
        <dbReference type="Google" id="ProtNLM"/>
    </source>
</evidence>
<accession>A0A2U2XCK9</accession>
<reference evidence="1 2" key="2">
    <citation type="submission" date="2018-05" db="EMBL/GenBank/DDBJ databases">
        <authorList>
            <person name="Lanie J.A."/>
            <person name="Ng W.-L."/>
            <person name="Kazmierczak K.M."/>
            <person name="Andrzejewski T.M."/>
            <person name="Davidsen T.M."/>
            <person name="Wayne K.J."/>
            <person name="Tettelin H."/>
            <person name="Glass J.I."/>
            <person name="Rusch D."/>
            <person name="Podicherti R."/>
            <person name="Tsui H.-C.T."/>
            <person name="Winkler M.E."/>
        </authorList>
    </citation>
    <scope>NUCLEOTIDE SEQUENCE [LARGE SCALE GENOMIC DNA]</scope>
    <source>
        <strain evidence="1 2">C305</strain>
    </source>
</reference>
<comment type="caution">
    <text evidence="1">The sequence shown here is derived from an EMBL/GenBank/DDBJ whole genome shotgun (WGS) entry which is preliminary data.</text>
</comment>
<dbReference type="Proteomes" id="UP000245370">
    <property type="component" value="Unassembled WGS sequence"/>
</dbReference>
<reference evidence="1 2" key="1">
    <citation type="submission" date="2018-05" db="EMBL/GenBank/DDBJ databases">
        <title>Brumimicrobium oceani sp. nov., isolated from coastal sediment.</title>
        <authorList>
            <person name="Kou Y."/>
        </authorList>
    </citation>
    <scope>NUCLEOTIDE SEQUENCE [LARGE SCALE GENOMIC DNA]</scope>
    <source>
        <strain evidence="1 2">C305</strain>
    </source>
</reference>
<evidence type="ECO:0000313" key="1">
    <source>
        <dbReference type="EMBL" id="PWH85503.1"/>
    </source>
</evidence>
<dbReference type="RefSeq" id="WP_146194177.1">
    <property type="nucleotide sequence ID" value="NZ_QFRJ01000006.1"/>
</dbReference>
<dbReference type="EMBL" id="QFRJ01000006">
    <property type="protein sequence ID" value="PWH85503.1"/>
    <property type="molecule type" value="Genomic_DNA"/>
</dbReference>
<sequence>MIFLIVQIPFFLHSQEKGTLKFDLDVGFRNYQMDELNQRINDTSYIESFLYEELIDVSINKGIGFGLFATYQPFKLFNLGLYGSFQSGLAERDLRVILYQFDPFTSNDTLIGKRTNEVYSMIFGITSEFLIHNLDFWKHSTFLSRIESTVKLNGGYSKAKMFWSDQFLVNNNTIKRIYKSNGFHLAASLKLGFTILKNPIFSNIGFSMGYQYLQTSNLQSVEGAFFPEESNKTNLDFSGITAGLYLTVGK</sequence>
<keyword evidence="2" id="KW-1185">Reference proteome</keyword>
<protein>
    <recommendedName>
        <fullName evidence="3">Outer membrane protein beta-barrel domain-containing protein</fullName>
    </recommendedName>
</protein>
<organism evidence="1 2">
    <name type="scientific">Brumimicrobium oceani</name>
    <dbReference type="NCBI Taxonomy" id="2100725"/>
    <lineage>
        <taxon>Bacteria</taxon>
        <taxon>Pseudomonadati</taxon>
        <taxon>Bacteroidota</taxon>
        <taxon>Flavobacteriia</taxon>
        <taxon>Flavobacteriales</taxon>
        <taxon>Crocinitomicaceae</taxon>
        <taxon>Brumimicrobium</taxon>
    </lineage>
</organism>